<dbReference type="CDD" id="cd06223">
    <property type="entry name" value="PRTases_typeI"/>
    <property type="match status" value="1"/>
</dbReference>
<dbReference type="Pfam" id="PF00156">
    <property type="entry name" value="Pribosyltran"/>
    <property type="match status" value="1"/>
</dbReference>
<feature type="domain" description="Phosphoribosyltransferase" evidence="3">
    <location>
        <begin position="13"/>
        <end position="155"/>
    </location>
</feature>
<organism evidence="4 5">
    <name type="scientific">Mesosutterella porci</name>
    <dbReference type="NCBI Taxonomy" id="2915351"/>
    <lineage>
        <taxon>Bacteria</taxon>
        <taxon>Pseudomonadati</taxon>
        <taxon>Pseudomonadota</taxon>
        <taxon>Betaproteobacteria</taxon>
        <taxon>Burkholderiales</taxon>
        <taxon>Sutterellaceae</taxon>
        <taxon>Mesosutterella</taxon>
    </lineage>
</organism>
<dbReference type="Gene3D" id="3.40.50.2020">
    <property type="match status" value="1"/>
</dbReference>
<dbReference type="InterPro" id="IPR029057">
    <property type="entry name" value="PRTase-like"/>
</dbReference>
<evidence type="ECO:0000259" key="3">
    <source>
        <dbReference type="Pfam" id="PF00156"/>
    </source>
</evidence>
<reference evidence="4 5" key="1">
    <citation type="submission" date="2022-02" db="EMBL/GenBank/DDBJ databases">
        <title>Mesosutterella porci, a novel member of the family Sutterellaceae from pig feces.</title>
        <authorList>
            <person name="Wylensek D."/>
            <person name="Clavel T."/>
        </authorList>
    </citation>
    <scope>NUCLEOTIDE SEQUENCE [LARGE SCALE GENOMIC DNA]</scope>
    <source>
        <strain evidence="5">oilRF-744-wt-GAM-9</strain>
    </source>
</reference>
<comment type="caution">
    <text evidence="4">The sequence shown here is derived from an EMBL/GenBank/DDBJ whole genome shotgun (WGS) entry which is preliminary data.</text>
</comment>
<dbReference type="PANTHER" id="PTHR43363:SF1">
    <property type="entry name" value="HYPOXANTHINE-GUANINE PHOSPHORIBOSYLTRANSFERASE"/>
    <property type="match status" value="1"/>
</dbReference>
<proteinExistence type="predicted"/>
<dbReference type="PANTHER" id="PTHR43363">
    <property type="entry name" value="HYPOXANTHINE PHOSPHORIBOSYLTRANSFERASE"/>
    <property type="match status" value="1"/>
</dbReference>
<dbReference type="EMBL" id="JAKNCT010000014">
    <property type="protein sequence ID" value="MCG5031830.1"/>
    <property type="molecule type" value="Genomic_DNA"/>
</dbReference>
<dbReference type="GO" id="GO:0016757">
    <property type="term" value="F:glycosyltransferase activity"/>
    <property type="evidence" value="ECO:0007669"/>
    <property type="project" value="UniProtKB-KW"/>
</dbReference>
<sequence length="171" mass="19496">MADLFVSWQDYIDLNEQLVLKVADSGWEFDSLLCLARGGMRPGDIFSRVMSRPLNVLSTSSYRADAGRTQGELSISSRITGTGEIRGRLLLVDDMVDSGLTIRRVVESLKKNFPAVTEVRVAVLWWKERSAFRPDYYVSYLKGDPWIHQPFEMYDDLGVEKLREKRLGEAS</sequence>
<protein>
    <submittedName>
        <fullName evidence="4">Phosphoribosyltransferase</fullName>
    </submittedName>
</protein>
<dbReference type="InterPro" id="IPR000836">
    <property type="entry name" value="PRTase_dom"/>
</dbReference>
<evidence type="ECO:0000313" key="5">
    <source>
        <dbReference type="Proteomes" id="UP001297600"/>
    </source>
</evidence>
<name>A0ABS9MU96_9BURK</name>
<evidence type="ECO:0000256" key="2">
    <source>
        <dbReference type="ARBA" id="ARBA00022679"/>
    </source>
</evidence>
<evidence type="ECO:0000313" key="4">
    <source>
        <dbReference type="EMBL" id="MCG5031830.1"/>
    </source>
</evidence>
<dbReference type="SUPFAM" id="SSF53271">
    <property type="entry name" value="PRTase-like"/>
    <property type="match status" value="1"/>
</dbReference>
<keyword evidence="2" id="KW-0808">Transferase</keyword>
<dbReference type="RefSeq" id="WP_237980417.1">
    <property type="nucleotide sequence ID" value="NZ_JAKNCT010000014.1"/>
</dbReference>
<keyword evidence="5" id="KW-1185">Reference proteome</keyword>
<dbReference type="Proteomes" id="UP001297600">
    <property type="component" value="Unassembled WGS sequence"/>
</dbReference>
<accession>A0ABS9MU96</accession>
<gene>
    <name evidence="4" type="ORF">MAF45_10320</name>
</gene>
<evidence type="ECO:0000256" key="1">
    <source>
        <dbReference type="ARBA" id="ARBA00022676"/>
    </source>
</evidence>
<keyword evidence="1 4" id="KW-0328">Glycosyltransferase</keyword>